<keyword evidence="4" id="KW-1185">Reference proteome</keyword>
<evidence type="ECO:0000313" key="3">
    <source>
        <dbReference type="EMBL" id="GAB1298750.1"/>
    </source>
</evidence>
<accession>A0ABQ0FHS1</accession>
<dbReference type="InterPro" id="IPR037856">
    <property type="entry name" value="Sdc1/DPY30"/>
</dbReference>
<dbReference type="PANTHER" id="PTHR23356:SF4">
    <property type="entry name" value="DPY30 DOMAIN-CONTAINING PROTEIN 1"/>
    <property type="match status" value="1"/>
</dbReference>
<dbReference type="EMBL" id="BAAFST010000014">
    <property type="protein sequence ID" value="GAB1298750.1"/>
    <property type="molecule type" value="Genomic_DNA"/>
</dbReference>
<dbReference type="Pfam" id="PF05186">
    <property type="entry name" value="Dpy-30"/>
    <property type="match status" value="1"/>
</dbReference>
<evidence type="ECO:0000256" key="1">
    <source>
        <dbReference type="ARBA" id="ARBA00010849"/>
    </source>
</evidence>
<reference evidence="3 4" key="1">
    <citation type="submission" date="2024-08" db="EMBL/GenBank/DDBJ databases">
        <title>The draft genome of Apodemus speciosus.</title>
        <authorList>
            <person name="Nabeshima K."/>
            <person name="Suzuki S."/>
            <person name="Onuma M."/>
        </authorList>
    </citation>
    <scope>NUCLEOTIDE SEQUENCE [LARGE SCALE GENOMIC DNA]</scope>
    <source>
        <strain evidence="3">IB14-021</strain>
    </source>
</reference>
<name>A0ABQ0FHS1_APOSI</name>
<comment type="similarity">
    <text evidence="1">Belongs to the dpy-30 family.</text>
</comment>
<dbReference type="CDD" id="cd22966">
    <property type="entry name" value="DD_DYDC-like"/>
    <property type="match status" value="1"/>
</dbReference>
<evidence type="ECO:0000256" key="2">
    <source>
        <dbReference type="SAM" id="MobiDB-lite"/>
    </source>
</evidence>
<proteinExistence type="inferred from homology"/>
<dbReference type="Gene3D" id="1.20.890.10">
    <property type="entry name" value="cAMP-dependent protein kinase regulatory subunit, dimerization-anchoring domain"/>
    <property type="match status" value="1"/>
</dbReference>
<sequence>MQRDATHWKVARTCNSCVYQGGWSVFLRIGPLVSLQKQFSNFHLASHNREAEVSTRRQRKEELEMESRYLQKCLGTCLTLGLTEVARVRPLDPIEYLALWIYKHKENVNMEQMRQREIIALEHERELAMMEQEMLERLKAEELLFQQQQLAFQLEMEMQQKEKQKTEDFKPGQDKASKDMMSMDSTARGEEPMLSEESMMDTGKTLAEISDRYGAPNLSRVEELDEPMLSD</sequence>
<organism evidence="3 4">
    <name type="scientific">Apodemus speciosus</name>
    <name type="common">Large Japanese field mouse</name>
    <dbReference type="NCBI Taxonomy" id="105296"/>
    <lineage>
        <taxon>Eukaryota</taxon>
        <taxon>Metazoa</taxon>
        <taxon>Chordata</taxon>
        <taxon>Craniata</taxon>
        <taxon>Vertebrata</taxon>
        <taxon>Euteleostomi</taxon>
        <taxon>Mammalia</taxon>
        <taxon>Eutheria</taxon>
        <taxon>Euarchontoglires</taxon>
        <taxon>Glires</taxon>
        <taxon>Rodentia</taxon>
        <taxon>Myomorpha</taxon>
        <taxon>Muroidea</taxon>
        <taxon>Muridae</taxon>
        <taxon>Murinae</taxon>
        <taxon>Apodemus</taxon>
    </lineage>
</organism>
<dbReference type="InterPro" id="IPR007858">
    <property type="entry name" value="Dpy-30_motif"/>
</dbReference>
<feature type="region of interest" description="Disordered" evidence="2">
    <location>
        <begin position="159"/>
        <end position="231"/>
    </location>
</feature>
<dbReference type="InterPro" id="IPR049630">
    <property type="entry name" value="DYDC-like_DD"/>
</dbReference>
<comment type="caution">
    <text evidence="3">The sequence shown here is derived from an EMBL/GenBank/DDBJ whole genome shotgun (WGS) entry which is preliminary data.</text>
</comment>
<feature type="compositionally biased region" description="Basic and acidic residues" evidence="2">
    <location>
        <begin position="159"/>
        <end position="178"/>
    </location>
</feature>
<dbReference type="PANTHER" id="PTHR23356">
    <property type="entry name" value="DPY30-RELATED"/>
    <property type="match status" value="1"/>
</dbReference>
<evidence type="ECO:0000313" key="4">
    <source>
        <dbReference type="Proteomes" id="UP001623349"/>
    </source>
</evidence>
<protein>
    <submittedName>
        <fullName evidence="3">DPY30 domain-containing protein 1</fullName>
    </submittedName>
</protein>
<gene>
    <name evidence="3" type="ORF">APTSU1_001398600</name>
</gene>
<dbReference type="Proteomes" id="UP001623349">
    <property type="component" value="Unassembled WGS sequence"/>
</dbReference>